<feature type="compositionally biased region" description="Basic residues" evidence="1">
    <location>
        <begin position="49"/>
        <end position="60"/>
    </location>
</feature>
<feature type="compositionally biased region" description="Basic and acidic residues" evidence="1">
    <location>
        <begin position="197"/>
        <end position="214"/>
    </location>
</feature>
<evidence type="ECO:0000313" key="3">
    <source>
        <dbReference type="Proteomes" id="UP001219518"/>
    </source>
</evidence>
<dbReference type="AlphaFoldDB" id="A0AAE1GVX6"/>
<organism evidence="2 3">
    <name type="scientific">Frankliniella fusca</name>
    <dbReference type="NCBI Taxonomy" id="407009"/>
    <lineage>
        <taxon>Eukaryota</taxon>
        <taxon>Metazoa</taxon>
        <taxon>Ecdysozoa</taxon>
        <taxon>Arthropoda</taxon>
        <taxon>Hexapoda</taxon>
        <taxon>Insecta</taxon>
        <taxon>Pterygota</taxon>
        <taxon>Neoptera</taxon>
        <taxon>Paraneoptera</taxon>
        <taxon>Thysanoptera</taxon>
        <taxon>Terebrantia</taxon>
        <taxon>Thripoidea</taxon>
        <taxon>Thripidae</taxon>
        <taxon>Frankliniella</taxon>
    </lineage>
</organism>
<feature type="compositionally biased region" description="Basic and acidic residues" evidence="1">
    <location>
        <begin position="423"/>
        <end position="436"/>
    </location>
</feature>
<comment type="caution">
    <text evidence="2">The sequence shown here is derived from an EMBL/GenBank/DDBJ whole genome shotgun (WGS) entry which is preliminary data.</text>
</comment>
<sequence length="456" mass="51028">MADSEPEEQRNEVPAKRIVKRPRNHDSLRAEKSIEEKLKKRALANKESKNRKKIKSKNKNKKGEWEKSSLEEEDSGGPSKPKVTKLTKIQLKNTANQAHHLESLKLTSGSTPAFHSTPLSEKTQAAALSVSSTITPISNGTKSQSQSKAHCKNDVDKDNNGDDIDSDMDDDVAKDDNKLKNKKDKYGDDTDSDTGDDGAKDDNKRNNDKNKYGDDTDSDMDDDGAKDDSKLKNDSNDLHNDNVMENAKNKDTGDKLQDFNNDQLDDMKGGSESDSGSGSDSESSSGESTEDDDPRKPPKLTMEENLQQLLHKKDDEGVVELLPGTKIFVDEDSLELLTSKRFTHSSLARGMLELVFTTKALVSCSLQGQTQRGPVGKTERSRPGLYKHAVETLEKKVRSICRDQKVPRLNPSYVHKQMNTKLSELRANVKREEEYRRHLKAKKDKKRKKAKSKMTS</sequence>
<feature type="compositionally biased region" description="Basic residues" evidence="1">
    <location>
        <begin position="437"/>
        <end position="456"/>
    </location>
</feature>
<feature type="region of interest" description="Disordered" evidence="1">
    <location>
        <begin position="420"/>
        <end position="456"/>
    </location>
</feature>
<feature type="compositionally biased region" description="Basic and acidic residues" evidence="1">
    <location>
        <begin position="24"/>
        <end position="48"/>
    </location>
</feature>
<feature type="compositionally biased region" description="Polar residues" evidence="1">
    <location>
        <begin position="105"/>
        <end position="123"/>
    </location>
</feature>
<evidence type="ECO:0000256" key="1">
    <source>
        <dbReference type="SAM" id="MobiDB-lite"/>
    </source>
</evidence>
<feature type="region of interest" description="Disordered" evidence="1">
    <location>
        <begin position="1"/>
        <end position="303"/>
    </location>
</feature>
<feature type="compositionally biased region" description="Basic and acidic residues" evidence="1">
    <location>
        <begin position="61"/>
        <end position="70"/>
    </location>
</feature>
<feature type="compositionally biased region" description="Basic and acidic residues" evidence="1">
    <location>
        <begin position="174"/>
        <end position="188"/>
    </location>
</feature>
<dbReference type="EMBL" id="JAHWGI010000149">
    <property type="protein sequence ID" value="KAK3910316.1"/>
    <property type="molecule type" value="Genomic_DNA"/>
</dbReference>
<evidence type="ECO:0000313" key="2">
    <source>
        <dbReference type="EMBL" id="KAK3910316.1"/>
    </source>
</evidence>
<reference evidence="2" key="2">
    <citation type="journal article" date="2023" name="BMC Genomics">
        <title>Pest status, molecular evolution, and epigenetic factors derived from the genome assembly of Frankliniella fusca, a thysanopteran phytovirus vector.</title>
        <authorList>
            <person name="Catto M.A."/>
            <person name="Labadie P.E."/>
            <person name="Jacobson A.L."/>
            <person name="Kennedy G.G."/>
            <person name="Srinivasan R."/>
            <person name="Hunt B.G."/>
        </authorList>
    </citation>
    <scope>NUCLEOTIDE SEQUENCE</scope>
    <source>
        <strain evidence="2">PL_HMW_Pooled</strain>
    </source>
</reference>
<proteinExistence type="predicted"/>
<feature type="compositionally biased region" description="Acidic residues" evidence="1">
    <location>
        <begin position="161"/>
        <end position="173"/>
    </location>
</feature>
<name>A0AAE1GVX6_9NEOP</name>
<reference evidence="2" key="1">
    <citation type="submission" date="2021-07" db="EMBL/GenBank/DDBJ databases">
        <authorList>
            <person name="Catto M.A."/>
            <person name="Jacobson A."/>
            <person name="Kennedy G."/>
            <person name="Labadie P."/>
            <person name="Hunt B.G."/>
            <person name="Srinivasan R."/>
        </authorList>
    </citation>
    <scope>NUCLEOTIDE SEQUENCE</scope>
    <source>
        <strain evidence="2">PL_HMW_Pooled</strain>
        <tissue evidence="2">Head</tissue>
    </source>
</reference>
<feature type="compositionally biased region" description="Acidic residues" evidence="1">
    <location>
        <begin position="215"/>
        <end position="225"/>
    </location>
</feature>
<dbReference type="Gene3D" id="1.10.10.2590">
    <property type="entry name" value="BEN domain"/>
    <property type="match status" value="1"/>
</dbReference>
<gene>
    <name evidence="2" type="ORF">KUF71_020085</name>
</gene>
<feature type="compositionally biased region" description="Low complexity" evidence="1">
    <location>
        <begin position="272"/>
        <end position="287"/>
    </location>
</feature>
<feature type="compositionally biased region" description="Basic and acidic residues" evidence="1">
    <location>
        <begin position="151"/>
        <end position="160"/>
    </location>
</feature>
<keyword evidence="3" id="KW-1185">Reference proteome</keyword>
<protein>
    <submittedName>
        <fullName evidence="2">Halomucin</fullName>
    </submittedName>
</protein>
<feature type="compositionally biased region" description="Polar residues" evidence="1">
    <location>
        <begin position="129"/>
        <end position="148"/>
    </location>
</feature>
<dbReference type="Proteomes" id="UP001219518">
    <property type="component" value="Unassembled WGS sequence"/>
</dbReference>
<accession>A0AAE1GVX6</accession>
<feature type="compositionally biased region" description="Basic and acidic residues" evidence="1">
    <location>
        <begin position="226"/>
        <end position="257"/>
    </location>
</feature>